<dbReference type="AlphaFoldDB" id="A0A8S1MRR3"/>
<protein>
    <submittedName>
        <fullName evidence="1">Uncharacterized protein</fullName>
    </submittedName>
</protein>
<reference evidence="1" key="1">
    <citation type="submission" date="2021-01" db="EMBL/GenBank/DDBJ databases">
        <authorList>
            <consortium name="Genoscope - CEA"/>
            <person name="William W."/>
        </authorList>
    </citation>
    <scope>NUCLEOTIDE SEQUENCE</scope>
</reference>
<accession>A0A8S1MRR3</accession>
<comment type="caution">
    <text evidence="1">The sequence shown here is derived from an EMBL/GenBank/DDBJ whole genome shotgun (WGS) entry which is preliminary data.</text>
</comment>
<sequence>MICPDGVKIDSKNRSHNVMKSKLEINRINQQTMLWNFSVHVQSLDPFLSDNSYQFFINNQKPKRTMLCQEPLSPQCKENNGNSSTKASCFKTVNLNEMFLKTRVMQTEIKTYIRQENDVIAQKINNFCAEDSVRIFVTFGHKVLETFMIQTNLLMQNEKCFGVIDLDKRLFIRDNDTTQQNIKRNLSKMPTFKKDMKNANEDRTMTTILSHITNQRFQE</sequence>
<dbReference type="Proteomes" id="UP000688137">
    <property type="component" value="Unassembled WGS sequence"/>
</dbReference>
<evidence type="ECO:0000313" key="2">
    <source>
        <dbReference type="Proteomes" id="UP000688137"/>
    </source>
</evidence>
<proteinExistence type="predicted"/>
<keyword evidence="2" id="KW-1185">Reference proteome</keyword>
<dbReference type="EMBL" id="CAJJDM010000059">
    <property type="protein sequence ID" value="CAD8077564.1"/>
    <property type="molecule type" value="Genomic_DNA"/>
</dbReference>
<name>A0A8S1MRR3_PARPR</name>
<organism evidence="1 2">
    <name type="scientific">Paramecium primaurelia</name>
    <dbReference type="NCBI Taxonomy" id="5886"/>
    <lineage>
        <taxon>Eukaryota</taxon>
        <taxon>Sar</taxon>
        <taxon>Alveolata</taxon>
        <taxon>Ciliophora</taxon>
        <taxon>Intramacronucleata</taxon>
        <taxon>Oligohymenophorea</taxon>
        <taxon>Peniculida</taxon>
        <taxon>Parameciidae</taxon>
        <taxon>Paramecium</taxon>
    </lineage>
</organism>
<gene>
    <name evidence="1" type="ORF">PPRIM_AZ9-3.1.T0580176</name>
</gene>
<evidence type="ECO:0000313" key="1">
    <source>
        <dbReference type="EMBL" id="CAD8077564.1"/>
    </source>
</evidence>